<evidence type="ECO:0000256" key="4">
    <source>
        <dbReference type="ARBA" id="ARBA00022723"/>
    </source>
</evidence>
<dbReference type="Gene3D" id="2.60.40.420">
    <property type="entry name" value="Cupredoxins - blue copper proteins"/>
    <property type="match status" value="1"/>
</dbReference>
<dbReference type="InterPro" id="IPR012745">
    <property type="entry name" value="Pseudoazurin"/>
</dbReference>
<reference evidence="11" key="1">
    <citation type="journal article" date="2022" name="Toxins">
        <title>Genomic Analysis of Sphingopyxis sp. USTB-05 for Biodegrading Cyanobacterial Hepatotoxins.</title>
        <authorList>
            <person name="Liu C."/>
            <person name="Xu Q."/>
            <person name="Zhao Z."/>
            <person name="Zhang H."/>
            <person name="Liu X."/>
            <person name="Yin C."/>
            <person name="Liu Y."/>
            <person name="Yan H."/>
        </authorList>
    </citation>
    <scope>NUCLEOTIDE SEQUENCE</scope>
    <source>
        <strain evidence="11">NBD5</strain>
    </source>
</reference>
<proteinExistence type="predicted"/>
<evidence type="ECO:0000256" key="7">
    <source>
        <dbReference type="ARBA" id="ARBA00023008"/>
    </source>
</evidence>
<dbReference type="InterPro" id="IPR000923">
    <property type="entry name" value="BlueCu_1"/>
</dbReference>
<keyword evidence="4" id="KW-0479">Metal-binding</keyword>
<feature type="domain" description="Blue (type 1) copper" evidence="10">
    <location>
        <begin position="28"/>
        <end position="113"/>
    </location>
</feature>
<comment type="cofactor">
    <cofactor evidence="1">
        <name>Cu cation</name>
        <dbReference type="ChEBI" id="CHEBI:23378"/>
    </cofactor>
</comment>
<comment type="subcellular location">
    <subcellularLocation>
        <location evidence="2">Periplasm</location>
    </subcellularLocation>
</comment>
<dbReference type="InterPro" id="IPR001235">
    <property type="entry name" value="Copper_blue_Plastocyanin"/>
</dbReference>
<keyword evidence="12" id="KW-1185">Reference proteome</keyword>
<evidence type="ECO:0000256" key="1">
    <source>
        <dbReference type="ARBA" id="ARBA00001935"/>
    </source>
</evidence>
<feature type="signal peptide" evidence="9">
    <location>
        <begin position="1"/>
        <end position="22"/>
    </location>
</feature>
<dbReference type="RefSeq" id="WP_252166078.1">
    <property type="nucleotide sequence ID" value="NZ_CP084930.1"/>
</dbReference>
<evidence type="ECO:0000256" key="5">
    <source>
        <dbReference type="ARBA" id="ARBA00022764"/>
    </source>
</evidence>
<sequence>MSAWNYGVAALAAVLLAAPAAAKDIEVKMKNQGAGGIMVFEPAYVAANVGDRVHFVPTDPGHNAEPIEGMIPAGVTAPAGAVNKEYVLTLAKPGLYGIKCKPHFSLGMVALVKAGKTAPNAAQAAAVKLPPLAAKRMAPMLAAAR</sequence>
<dbReference type="InterPro" id="IPR008972">
    <property type="entry name" value="Cupredoxin"/>
</dbReference>
<dbReference type="EMBL" id="CP084930">
    <property type="protein sequence ID" value="USI72269.1"/>
    <property type="molecule type" value="Genomic_DNA"/>
</dbReference>
<dbReference type="InterPro" id="IPR002386">
    <property type="entry name" value="Amicyanin/Pseudoazurin"/>
</dbReference>
<accession>A0ABY4X5T3</accession>
<evidence type="ECO:0000256" key="8">
    <source>
        <dbReference type="NCBIfam" id="TIGR02375"/>
    </source>
</evidence>
<keyword evidence="9" id="KW-0732">Signal</keyword>
<dbReference type="PRINTS" id="PR00156">
    <property type="entry name" value="COPPERBLUE"/>
</dbReference>
<keyword evidence="7" id="KW-0186">Copper</keyword>
<feature type="chain" id="PRO_5046288967" description="Pseudoazurin" evidence="9">
    <location>
        <begin position="23"/>
        <end position="145"/>
    </location>
</feature>
<keyword evidence="6" id="KW-0249">Electron transport</keyword>
<dbReference type="Proteomes" id="UP001056937">
    <property type="component" value="Chromosome 1"/>
</dbReference>
<evidence type="ECO:0000313" key="12">
    <source>
        <dbReference type="Proteomes" id="UP001056937"/>
    </source>
</evidence>
<dbReference type="Pfam" id="PF00127">
    <property type="entry name" value="Copper-bind"/>
    <property type="match status" value="1"/>
</dbReference>
<evidence type="ECO:0000313" key="11">
    <source>
        <dbReference type="EMBL" id="USI72269.1"/>
    </source>
</evidence>
<evidence type="ECO:0000256" key="6">
    <source>
        <dbReference type="ARBA" id="ARBA00022982"/>
    </source>
</evidence>
<evidence type="ECO:0000256" key="3">
    <source>
        <dbReference type="ARBA" id="ARBA00022448"/>
    </source>
</evidence>
<evidence type="ECO:0000256" key="2">
    <source>
        <dbReference type="ARBA" id="ARBA00004418"/>
    </source>
</evidence>
<protein>
    <recommendedName>
        <fullName evidence="8">Pseudoazurin</fullName>
    </recommendedName>
</protein>
<evidence type="ECO:0000256" key="9">
    <source>
        <dbReference type="SAM" id="SignalP"/>
    </source>
</evidence>
<name>A0ABY4X5T3_9SPHN</name>
<gene>
    <name evidence="11" type="ORF">LHA26_13335</name>
</gene>
<evidence type="ECO:0000259" key="10">
    <source>
        <dbReference type="Pfam" id="PF00127"/>
    </source>
</evidence>
<dbReference type="PRINTS" id="PR00155">
    <property type="entry name" value="AMICYANIN"/>
</dbReference>
<organism evidence="11 12">
    <name type="scientific">Sphingomonas morindae</name>
    <dbReference type="NCBI Taxonomy" id="1541170"/>
    <lineage>
        <taxon>Bacteria</taxon>
        <taxon>Pseudomonadati</taxon>
        <taxon>Pseudomonadota</taxon>
        <taxon>Alphaproteobacteria</taxon>
        <taxon>Sphingomonadales</taxon>
        <taxon>Sphingomonadaceae</taxon>
        <taxon>Sphingomonas</taxon>
    </lineage>
</organism>
<dbReference type="SUPFAM" id="SSF49503">
    <property type="entry name" value="Cupredoxins"/>
    <property type="match status" value="1"/>
</dbReference>
<keyword evidence="3" id="KW-0813">Transport</keyword>
<dbReference type="NCBIfam" id="TIGR02375">
    <property type="entry name" value="pseudoazurin"/>
    <property type="match status" value="1"/>
</dbReference>
<keyword evidence="5" id="KW-0574">Periplasm</keyword>